<evidence type="ECO:0000256" key="1">
    <source>
        <dbReference type="SAM" id="MobiDB-lite"/>
    </source>
</evidence>
<feature type="domain" description="DUF6594" evidence="3">
    <location>
        <begin position="77"/>
        <end position="340"/>
    </location>
</feature>
<feature type="region of interest" description="Disordered" evidence="1">
    <location>
        <begin position="1"/>
        <end position="60"/>
    </location>
</feature>
<keyword evidence="2" id="KW-0812">Transmembrane</keyword>
<evidence type="ECO:0000259" key="3">
    <source>
        <dbReference type="Pfam" id="PF20237"/>
    </source>
</evidence>
<feature type="transmembrane region" description="Helical" evidence="2">
    <location>
        <begin position="276"/>
        <end position="296"/>
    </location>
</feature>
<gene>
    <name evidence="4" type="ORF">TWF718_005887</name>
</gene>
<dbReference type="Pfam" id="PF20237">
    <property type="entry name" value="DUF6594"/>
    <property type="match status" value="1"/>
</dbReference>
<organism evidence="4 5">
    <name type="scientific">Orbilia javanica</name>
    <dbReference type="NCBI Taxonomy" id="47235"/>
    <lineage>
        <taxon>Eukaryota</taxon>
        <taxon>Fungi</taxon>
        <taxon>Dikarya</taxon>
        <taxon>Ascomycota</taxon>
        <taxon>Pezizomycotina</taxon>
        <taxon>Orbiliomycetes</taxon>
        <taxon>Orbiliales</taxon>
        <taxon>Orbiliaceae</taxon>
        <taxon>Orbilia</taxon>
    </lineage>
</organism>
<dbReference type="PANTHER" id="PTHR34502:SF5">
    <property type="entry name" value="DUF6594 DOMAIN-CONTAINING PROTEIN"/>
    <property type="match status" value="1"/>
</dbReference>
<dbReference type="InterPro" id="IPR046529">
    <property type="entry name" value="DUF6594"/>
</dbReference>
<evidence type="ECO:0000313" key="4">
    <source>
        <dbReference type="EMBL" id="KAK6348068.1"/>
    </source>
</evidence>
<dbReference type="EMBL" id="JAVHNR010000003">
    <property type="protein sequence ID" value="KAK6348068.1"/>
    <property type="molecule type" value="Genomic_DNA"/>
</dbReference>
<keyword evidence="2" id="KW-0472">Membrane</keyword>
<dbReference type="Proteomes" id="UP001313282">
    <property type="component" value="Unassembled WGS sequence"/>
</dbReference>
<feature type="transmembrane region" description="Helical" evidence="2">
    <location>
        <begin position="302"/>
        <end position="321"/>
    </location>
</feature>
<dbReference type="PANTHER" id="PTHR34502">
    <property type="entry name" value="DUF6594 DOMAIN-CONTAINING PROTEIN-RELATED"/>
    <property type="match status" value="1"/>
</dbReference>
<accession>A0AAN8RJR9</accession>
<reference evidence="4 5" key="1">
    <citation type="submission" date="2019-10" db="EMBL/GenBank/DDBJ databases">
        <authorList>
            <person name="Palmer J.M."/>
        </authorList>
    </citation>
    <scope>NUCLEOTIDE SEQUENCE [LARGE SCALE GENOMIC DNA]</scope>
    <source>
        <strain evidence="4 5">TWF718</strain>
    </source>
</reference>
<dbReference type="AlphaFoldDB" id="A0AAN8RJR9"/>
<keyword evidence="5" id="KW-1185">Reference proteome</keyword>
<evidence type="ECO:0000313" key="5">
    <source>
        <dbReference type="Proteomes" id="UP001313282"/>
    </source>
</evidence>
<evidence type="ECO:0000256" key="2">
    <source>
        <dbReference type="SAM" id="Phobius"/>
    </source>
</evidence>
<protein>
    <recommendedName>
        <fullName evidence="3">DUF6594 domain-containing protein</fullName>
    </recommendedName>
</protein>
<comment type="caution">
    <text evidence="4">The sequence shown here is derived from an EMBL/GenBank/DDBJ whole genome shotgun (WGS) entry which is preliminary data.</text>
</comment>
<proteinExistence type="predicted"/>
<name>A0AAN8RJR9_9PEZI</name>
<keyword evidence="2" id="KW-1133">Transmembrane helix</keyword>
<sequence length="364" mass="40788">MGTFAVSPKSSISSRSGRSRRRSRDLEAARTSDSGENGGPENGDIIRRPTRRLTTRNSIATARKKRPIPVKDVPIGYSKLAAFIDLEDDLAIFRRFSRLHAQLLLYRQADIEEIEEDLAELDMIEEEEARNAGTPANVLNRSWKREKDLEEFRVDLVKRLRKSMKEYDDELFRYKQKLALKDAADWQIQNIQTWMNNQRPHPLVPRESRFLEDRGDICALQPSSEDSAVLTDVLRSWARDTFGCMWLFKKRGNPASYGDPSITYYSTDWKDALMRVAYAALVSALLIAGVIVLFYVESDEGRLAVLCVSTLLCGVIMALFTTARKGEIMGGTAAYCAVMVVFVGSTLNGDGPSGSNGGSMAKQP</sequence>
<feature type="transmembrane region" description="Helical" evidence="2">
    <location>
        <begin position="328"/>
        <end position="347"/>
    </location>
</feature>